<reference evidence="6" key="1">
    <citation type="journal article" date="2019" name="Int. J. Syst. Evol. Microbiol.">
        <title>The Global Catalogue of Microorganisms (GCM) 10K type strain sequencing project: providing services to taxonomists for standard genome sequencing and annotation.</title>
        <authorList>
            <consortium name="The Broad Institute Genomics Platform"/>
            <consortium name="The Broad Institute Genome Sequencing Center for Infectious Disease"/>
            <person name="Wu L."/>
            <person name="Ma J."/>
        </authorList>
    </citation>
    <scope>NUCLEOTIDE SEQUENCE [LARGE SCALE GENOMIC DNA]</scope>
    <source>
        <strain evidence="6">CGMCC 4.5581</strain>
    </source>
</reference>
<keyword evidence="3" id="KW-0949">S-adenosyl-L-methionine</keyword>
<protein>
    <recommendedName>
        <fullName evidence="4">Methyltransferase domain-containing protein</fullName>
    </recommendedName>
</protein>
<keyword evidence="1" id="KW-0489">Methyltransferase</keyword>
<dbReference type="Proteomes" id="UP000648663">
    <property type="component" value="Unassembled WGS sequence"/>
</dbReference>
<evidence type="ECO:0000256" key="1">
    <source>
        <dbReference type="ARBA" id="ARBA00022603"/>
    </source>
</evidence>
<evidence type="ECO:0000313" key="5">
    <source>
        <dbReference type="EMBL" id="GGL59702.1"/>
    </source>
</evidence>
<dbReference type="PANTHER" id="PTHR43464">
    <property type="entry name" value="METHYLTRANSFERASE"/>
    <property type="match status" value="1"/>
</dbReference>
<dbReference type="Gene3D" id="3.40.50.150">
    <property type="entry name" value="Vaccinia Virus protein VP39"/>
    <property type="match status" value="1"/>
</dbReference>
<dbReference type="SUPFAM" id="SSF53335">
    <property type="entry name" value="S-adenosyl-L-methionine-dependent methyltransferases"/>
    <property type="match status" value="1"/>
</dbReference>
<dbReference type="InterPro" id="IPR029063">
    <property type="entry name" value="SAM-dependent_MTases_sf"/>
</dbReference>
<name>A0ABQ2FVU8_9ACTN</name>
<dbReference type="EMBL" id="BMMI01000002">
    <property type="protein sequence ID" value="GGL59702.1"/>
    <property type="molecule type" value="Genomic_DNA"/>
</dbReference>
<gene>
    <name evidence="5" type="ORF">GCM10011589_14590</name>
</gene>
<keyword evidence="2" id="KW-0808">Transferase</keyword>
<organism evidence="5 6">
    <name type="scientific">Modestobacter marinus</name>
    <dbReference type="NCBI Taxonomy" id="477641"/>
    <lineage>
        <taxon>Bacteria</taxon>
        <taxon>Bacillati</taxon>
        <taxon>Actinomycetota</taxon>
        <taxon>Actinomycetes</taxon>
        <taxon>Geodermatophilales</taxon>
        <taxon>Geodermatophilaceae</taxon>
        <taxon>Modestobacter</taxon>
    </lineage>
</organism>
<evidence type="ECO:0000256" key="3">
    <source>
        <dbReference type="ARBA" id="ARBA00022691"/>
    </source>
</evidence>
<evidence type="ECO:0000313" key="6">
    <source>
        <dbReference type="Proteomes" id="UP000648663"/>
    </source>
</evidence>
<evidence type="ECO:0000256" key="2">
    <source>
        <dbReference type="ARBA" id="ARBA00022679"/>
    </source>
</evidence>
<feature type="domain" description="Methyltransferase" evidence="4">
    <location>
        <begin position="50"/>
        <end position="146"/>
    </location>
</feature>
<dbReference type="CDD" id="cd02440">
    <property type="entry name" value="AdoMet_MTases"/>
    <property type="match status" value="1"/>
</dbReference>
<accession>A0ABQ2FVU8</accession>
<dbReference type="PANTHER" id="PTHR43464:SF19">
    <property type="entry name" value="UBIQUINONE BIOSYNTHESIS O-METHYLTRANSFERASE, MITOCHONDRIAL"/>
    <property type="match status" value="1"/>
</dbReference>
<evidence type="ECO:0000259" key="4">
    <source>
        <dbReference type="Pfam" id="PF13649"/>
    </source>
</evidence>
<dbReference type="InterPro" id="IPR041698">
    <property type="entry name" value="Methyltransf_25"/>
</dbReference>
<sequence length="252" mass="26719">MTGHLGWEQPRVQDWVDRFDAVMRAHVPWRDAAHRTALDLVSEFGATESIVDLGCGTGALCAWLLEQLPDSRVTGLERDPVMIAVAQAHLRGRATVREQDLTRSGWGAAGPARFSAAIASSVLHMVDAAGYAAVAGELAAVLRPGGLFVDIDEMAVDPPVPRLAAACAGLRQRTLAARVAGAREDHDAWWAALLTEPELAAAVRQRQERCSTGPSGPPASVAQRTAALLGAGFTEVAVVERRLDVAVLAALR</sequence>
<dbReference type="Pfam" id="PF13649">
    <property type="entry name" value="Methyltransf_25"/>
    <property type="match status" value="1"/>
</dbReference>
<proteinExistence type="predicted"/>
<keyword evidence="6" id="KW-1185">Reference proteome</keyword>
<comment type="caution">
    <text evidence="5">The sequence shown here is derived from an EMBL/GenBank/DDBJ whole genome shotgun (WGS) entry which is preliminary data.</text>
</comment>